<dbReference type="Gramene" id="EFJ26578">
    <property type="protein sequence ID" value="EFJ26578"/>
    <property type="gene ID" value="SELMODRAFT_412916"/>
</dbReference>
<dbReference type="STRING" id="88036.D8RMR3"/>
<gene>
    <name evidence="2" type="ORF">SELMODRAFT_412916</name>
</gene>
<dbReference type="AlphaFoldDB" id="D8RMR3"/>
<evidence type="ECO:0000313" key="3">
    <source>
        <dbReference type="Proteomes" id="UP000001514"/>
    </source>
</evidence>
<name>D8RMR3_SELML</name>
<dbReference type="InterPro" id="IPR036812">
    <property type="entry name" value="NAD(P)_OxRdtase_dom_sf"/>
</dbReference>
<proteinExistence type="predicted"/>
<dbReference type="KEGG" id="smo:SELMODRAFT_412916"/>
<dbReference type="SUPFAM" id="SSF51430">
    <property type="entry name" value="NAD(P)-linked oxidoreductase"/>
    <property type="match status" value="1"/>
</dbReference>
<sequence>MYPPFTFNDRWFGTTEFWCNLKIHINKEILNMEVKLVSNGMFLIMQYFKPIHLKGGLHLLELMNADIQEKYSCPVSTSASMRYNKLSDPELIMTWGVQNSEADAHEQLSYAENGINILDTAEMYPVPLSKETEGRTDRYVGQKPIAQQGKL</sequence>
<evidence type="ECO:0008006" key="4">
    <source>
        <dbReference type="Google" id="ProtNLM"/>
    </source>
</evidence>
<reference evidence="2 3" key="1">
    <citation type="journal article" date="2011" name="Science">
        <title>The Selaginella genome identifies genetic changes associated with the evolution of vascular plants.</title>
        <authorList>
            <person name="Banks J.A."/>
            <person name="Nishiyama T."/>
            <person name="Hasebe M."/>
            <person name="Bowman J.L."/>
            <person name="Gribskov M."/>
            <person name="dePamphilis C."/>
            <person name="Albert V.A."/>
            <person name="Aono N."/>
            <person name="Aoyama T."/>
            <person name="Ambrose B.A."/>
            <person name="Ashton N.W."/>
            <person name="Axtell M.J."/>
            <person name="Barker E."/>
            <person name="Barker M.S."/>
            <person name="Bennetzen J.L."/>
            <person name="Bonawitz N.D."/>
            <person name="Chapple C."/>
            <person name="Cheng C."/>
            <person name="Correa L.G."/>
            <person name="Dacre M."/>
            <person name="DeBarry J."/>
            <person name="Dreyer I."/>
            <person name="Elias M."/>
            <person name="Engstrom E.M."/>
            <person name="Estelle M."/>
            <person name="Feng L."/>
            <person name="Finet C."/>
            <person name="Floyd S.K."/>
            <person name="Frommer W.B."/>
            <person name="Fujita T."/>
            <person name="Gramzow L."/>
            <person name="Gutensohn M."/>
            <person name="Harholt J."/>
            <person name="Hattori M."/>
            <person name="Heyl A."/>
            <person name="Hirai T."/>
            <person name="Hiwatashi Y."/>
            <person name="Ishikawa M."/>
            <person name="Iwata M."/>
            <person name="Karol K.G."/>
            <person name="Koehler B."/>
            <person name="Kolukisaoglu U."/>
            <person name="Kubo M."/>
            <person name="Kurata T."/>
            <person name="Lalonde S."/>
            <person name="Li K."/>
            <person name="Li Y."/>
            <person name="Litt A."/>
            <person name="Lyons E."/>
            <person name="Manning G."/>
            <person name="Maruyama T."/>
            <person name="Michael T.P."/>
            <person name="Mikami K."/>
            <person name="Miyazaki S."/>
            <person name="Morinaga S."/>
            <person name="Murata T."/>
            <person name="Mueller-Roeber B."/>
            <person name="Nelson D.R."/>
            <person name="Obara M."/>
            <person name="Oguri Y."/>
            <person name="Olmstead R.G."/>
            <person name="Onodera N."/>
            <person name="Petersen B.L."/>
            <person name="Pils B."/>
            <person name="Prigge M."/>
            <person name="Rensing S.A."/>
            <person name="Riano-Pachon D.M."/>
            <person name="Roberts A.W."/>
            <person name="Sato Y."/>
            <person name="Scheller H.V."/>
            <person name="Schulz B."/>
            <person name="Schulz C."/>
            <person name="Shakirov E.V."/>
            <person name="Shibagaki N."/>
            <person name="Shinohara N."/>
            <person name="Shippen D.E."/>
            <person name="Soerensen I."/>
            <person name="Sotooka R."/>
            <person name="Sugimoto N."/>
            <person name="Sugita M."/>
            <person name="Sumikawa N."/>
            <person name="Tanurdzic M."/>
            <person name="Theissen G."/>
            <person name="Ulvskov P."/>
            <person name="Wakazuki S."/>
            <person name="Weng J.K."/>
            <person name="Willats W.W."/>
            <person name="Wipf D."/>
            <person name="Wolf P.G."/>
            <person name="Yang L."/>
            <person name="Zimmer A.D."/>
            <person name="Zhu Q."/>
            <person name="Mitros T."/>
            <person name="Hellsten U."/>
            <person name="Loque D."/>
            <person name="Otillar R."/>
            <person name="Salamov A."/>
            <person name="Schmutz J."/>
            <person name="Shapiro H."/>
            <person name="Lindquist E."/>
            <person name="Lucas S."/>
            <person name="Rokhsar D."/>
            <person name="Grigoriev I.V."/>
        </authorList>
    </citation>
    <scope>NUCLEOTIDE SEQUENCE [LARGE SCALE GENOMIC DNA]</scope>
</reference>
<protein>
    <recommendedName>
        <fullName evidence="4">NADP-dependent oxidoreductase domain-containing protein</fullName>
    </recommendedName>
</protein>
<dbReference type="InParanoid" id="D8RMR3"/>
<feature type="region of interest" description="Disordered" evidence="1">
    <location>
        <begin position="132"/>
        <end position="151"/>
    </location>
</feature>
<dbReference type="eggNOG" id="KOG1575">
    <property type="taxonomic scope" value="Eukaryota"/>
</dbReference>
<evidence type="ECO:0000256" key="1">
    <source>
        <dbReference type="SAM" id="MobiDB-lite"/>
    </source>
</evidence>
<keyword evidence="3" id="KW-1185">Reference proteome</keyword>
<dbReference type="Proteomes" id="UP000001514">
    <property type="component" value="Unassembled WGS sequence"/>
</dbReference>
<evidence type="ECO:0000313" key="2">
    <source>
        <dbReference type="EMBL" id="EFJ26578.1"/>
    </source>
</evidence>
<organism evidence="3">
    <name type="scientific">Selaginella moellendorffii</name>
    <name type="common">Spikemoss</name>
    <dbReference type="NCBI Taxonomy" id="88036"/>
    <lineage>
        <taxon>Eukaryota</taxon>
        <taxon>Viridiplantae</taxon>
        <taxon>Streptophyta</taxon>
        <taxon>Embryophyta</taxon>
        <taxon>Tracheophyta</taxon>
        <taxon>Lycopodiopsida</taxon>
        <taxon>Selaginellales</taxon>
        <taxon>Selaginellaceae</taxon>
        <taxon>Selaginella</taxon>
    </lineage>
</organism>
<dbReference type="Gene3D" id="3.20.20.100">
    <property type="entry name" value="NADP-dependent oxidoreductase domain"/>
    <property type="match status" value="1"/>
</dbReference>
<accession>D8RMR3</accession>
<dbReference type="HOGENOM" id="CLU_1734611_0_0_1"/>
<dbReference type="EMBL" id="GL377584">
    <property type="protein sequence ID" value="EFJ26578.1"/>
    <property type="molecule type" value="Genomic_DNA"/>
</dbReference>